<evidence type="ECO:0000256" key="5">
    <source>
        <dbReference type="ARBA" id="ARBA00022679"/>
    </source>
</evidence>
<dbReference type="GO" id="GO:0003684">
    <property type="term" value="F:damaged DNA binding"/>
    <property type="evidence" value="ECO:0007669"/>
    <property type="project" value="InterPro"/>
</dbReference>
<keyword evidence="5 15" id="KW-0808">Transferase</keyword>
<dbReference type="GO" id="GO:0006281">
    <property type="term" value="P:DNA repair"/>
    <property type="evidence" value="ECO:0007669"/>
    <property type="project" value="UniProtKB-UniRule"/>
</dbReference>
<keyword evidence="13 15" id="KW-0234">DNA repair</keyword>
<dbReference type="GO" id="GO:0003887">
    <property type="term" value="F:DNA-directed DNA polymerase activity"/>
    <property type="evidence" value="ECO:0007669"/>
    <property type="project" value="UniProtKB-UniRule"/>
</dbReference>
<keyword evidence="4 15" id="KW-0963">Cytoplasm</keyword>
<keyword evidence="6 15" id="KW-0548">Nucleotidyltransferase</keyword>
<comment type="cofactor">
    <cofactor evidence="15">
        <name>Mg(2+)</name>
        <dbReference type="ChEBI" id="CHEBI:18420"/>
    </cofactor>
    <text evidence="15">Binds 2 magnesium ions per subunit.</text>
</comment>
<comment type="subcellular location">
    <subcellularLocation>
        <location evidence="1 15">Cytoplasm</location>
    </subcellularLocation>
</comment>
<evidence type="ECO:0000256" key="11">
    <source>
        <dbReference type="ARBA" id="ARBA00022932"/>
    </source>
</evidence>
<dbReference type="GO" id="GO:0006261">
    <property type="term" value="P:DNA-templated DNA replication"/>
    <property type="evidence" value="ECO:0007669"/>
    <property type="project" value="UniProtKB-UniRule"/>
</dbReference>
<dbReference type="InterPro" id="IPR050116">
    <property type="entry name" value="DNA_polymerase-Y"/>
</dbReference>
<name>A0AA37SXM3_9BACT</name>
<dbReference type="InterPro" id="IPR001126">
    <property type="entry name" value="UmuC"/>
</dbReference>
<evidence type="ECO:0000256" key="1">
    <source>
        <dbReference type="ARBA" id="ARBA00004496"/>
    </source>
</evidence>
<feature type="binding site" evidence="15">
    <location>
        <position position="10"/>
    </location>
    <ligand>
        <name>Mg(2+)</name>
        <dbReference type="ChEBI" id="CHEBI:18420"/>
    </ligand>
</feature>
<dbReference type="EMBL" id="BSOH01000032">
    <property type="protein sequence ID" value="GLR19715.1"/>
    <property type="molecule type" value="Genomic_DNA"/>
</dbReference>
<evidence type="ECO:0000256" key="15">
    <source>
        <dbReference type="HAMAP-Rule" id="MF_01113"/>
    </source>
</evidence>
<dbReference type="NCBIfam" id="NF002677">
    <property type="entry name" value="PRK02406.1"/>
    <property type="match status" value="1"/>
</dbReference>
<dbReference type="Pfam" id="PF00817">
    <property type="entry name" value="IMS"/>
    <property type="match status" value="1"/>
</dbReference>
<dbReference type="RefSeq" id="WP_235295429.1">
    <property type="nucleotide sequence ID" value="NZ_BSOH01000032.1"/>
</dbReference>
<evidence type="ECO:0000256" key="13">
    <source>
        <dbReference type="ARBA" id="ARBA00023204"/>
    </source>
</evidence>
<dbReference type="InterPro" id="IPR053848">
    <property type="entry name" value="IMS_HHH_1"/>
</dbReference>
<evidence type="ECO:0000256" key="7">
    <source>
        <dbReference type="ARBA" id="ARBA00022705"/>
    </source>
</evidence>
<reference evidence="17" key="2">
    <citation type="submission" date="2023-01" db="EMBL/GenBank/DDBJ databases">
        <title>Draft genome sequence of Portibacter lacus strain NBRC 108769.</title>
        <authorList>
            <person name="Sun Q."/>
            <person name="Mori K."/>
        </authorList>
    </citation>
    <scope>NUCLEOTIDE SEQUENCE</scope>
    <source>
        <strain evidence="17">NBRC 108769</strain>
    </source>
</reference>
<dbReference type="Pfam" id="PF11799">
    <property type="entry name" value="IMS_C"/>
    <property type="match status" value="1"/>
</dbReference>
<feature type="binding site" evidence="15">
    <location>
        <position position="104"/>
    </location>
    <ligand>
        <name>Mg(2+)</name>
        <dbReference type="ChEBI" id="CHEBI:18420"/>
    </ligand>
</feature>
<reference evidence="17" key="1">
    <citation type="journal article" date="2014" name="Int. J. Syst. Evol. Microbiol.">
        <title>Complete genome sequence of Corynebacterium casei LMG S-19264T (=DSM 44701T), isolated from a smear-ripened cheese.</title>
        <authorList>
            <consortium name="US DOE Joint Genome Institute (JGI-PGF)"/>
            <person name="Walter F."/>
            <person name="Albersmeier A."/>
            <person name="Kalinowski J."/>
            <person name="Ruckert C."/>
        </authorList>
    </citation>
    <scope>NUCLEOTIDE SEQUENCE</scope>
    <source>
        <strain evidence="17">NBRC 108769</strain>
    </source>
</reference>
<keyword evidence="12 15" id="KW-0238">DNA-binding</keyword>
<evidence type="ECO:0000256" key="9">
    <source>
        <dbReference type="ARBA" id="ARBA00022763"/>
    </source>
</evidence>
<evidence type="ECO:0000313" key="18">
    <source>
        <dbReference type="Proteomes" id="UP001156666"/>
    </source>
</evidence>
<dbReference type="InterPro" id="IPR022880">
    <property type="entry name" value="DNApol_IV"/>
</dbReference>
<evidence type="ECO:0000256" key="6">
    <source>
        <dbReference type="ARBA" id="ARBA00022695"/>
    </source>
</evidence>
<evidence type="ECO:0000259" key="16">
    <source>
        <dbReference type="PROSITE" id="PS50173"/>
    </source>
</evidence>
<dbReference type="Proteomes" id="UP001156666">
    <property type="component" value="Unassembled WGS sequence"/>
</dbReference>
<dbReference type="GO" id="GO:0009432">
    <property type="term" value="P:SOS response"/>
    <property type="evidence" value="ECO:0007669"/>
    <property type="project" value="TreeGrafter"/>
</dbReference>
<dbReference type="Gene3D" id="1.10.150.20">
    <property type="entry name" value="5' to 3' exonuclease, C-terminal subdomain"/>
    <property type="match status" value="1"/>
</dbReference>
<dbReference type="GO" id="GO:0042276">
    <property type="term" value="P:error-prone translesion synthesis"/>
    <property type="evidence" value="ECO:0007669"/>
    <property type="project" value="TreeGrafter"/>
</dbReference>
<keyword evidence="3 15" id="KW-0515">Mutator protein</keyword>
<organism evidence="17 18">
    <name type="scientific">Portibacter lacus</name>
    <dbReference type="NCBI Taxonomy" id="1099794"/>
    <lineage>
        <taxon>Bacteria</taxon>
        <taxon>Pseudomonadati</taxon>
        <taxon>Bacteroidota</taxon>
        <taxon>Saprospiria</taxon>
        <taxon>Saprospirales</taxon>
        <taxon>Haliscomenobacteraceae</taxon>
        <taxon>Portibacter</taxon>
    </lineage>
</organism>
<evidence type="ECO:0000256" key="4">
    <source>
        <dbReference type="ARBA" id="ARBA00022490"/>
    </source>
</evidence>
<dbReference type="InterPro" id="IPR036775">
    <property type="entry name" value="DNA_pol_Y-fam_lit_finger_sf"/>
</dbReference>
<dbReference type="Gene3D" id="3.30.1490.100">
    <property type="entry name" value="DNA polymerase, Y-family, little finger domain"/>
    <property type="match status" value="1"/>
</dbReference>
<comment type="function">
    <text evidence="15">Poorly processive, error-prone DNA polymerase involved in untargeted mutagenesis. Copies undamaged DNA at stalled replication forks, which arise in vivo from mismatched or misaligned primer ends. These misaligned primers can be extended by PolIV. Exhibits no 3'-5' exonuclease (proofreading) activity. May be involved in translesional synthesis, in conjunction with the beta clamp from PolIII.</text>
</comment>
<keyword evidence="7 15" id="KW-0235">DNA replication</keyword>
<dbReference type="InterPro" id="IPR043502">
    <property type="entry name" value="DNA/RNA_pol_sf"/>
</dbReference>
<dbReference type="InterPro" id="IPR017961">
    <property type="entry name" value="DNA_pol_Y-fam_little_finger"/>
</dbReference>
<evidence type="ECO:0000256" key="14">
    <source>
        <dbReference type="ARBA" id="ARBA00049244"/>
    </source>
</evidence>
<keyword evidence="11 15" id="KW-0239">DNA-directed DNA polymerase</keyword>
<sequence length="402" mass="45680">MYNRAVLHLDLDSFFVSVECLKNSDFIGKPLLIGGSSNRGVVASCSYEARRFGIHSAMPMKMARRLCPHAIILKGDMDSYSYHSKVVTDIIAEDAPIFEKASIDEFYLDLSGMDKYFGCLKWSVEMRKRIIDNSGLPISFGLSVNKLVSKVGTGEGKPNGEKAVPVGEEKNFLAPLSTKKIPGVGKEMYKKLSFMGVRSIKTLSEIPQRLLEREFGKSGRSLWNKANAIDNSPVVPYSEKKSISKERTFTEDTLDLQMIKSLLMRMVEELAFELRDSEKLCSCITVKIRYADFNTYTKQKRITYTANDHFLIDTTKELFNSLYERRQLIRLVGVRFSGLVHGKYQISLFEDSEKHIRLLQEMDQLRKRFGKDAVKLAHSIGRNHRLEHSGSLLAAKYNKGDK</sequence>
<dbReference type="EC" id="2.7.7.7" evidence="15"/>
<evidence type="ECO:0000256" key="12">
    <source>
        <dbReference type="ARBA" id="ARBA00023125"/>
    </source>
</evidence>
<protein>
    <recommendedName>
        <fullName evidence="15">DNA polymerase IV</fullName>
        <shortName evidence="15">Pol IV</shortName>
        <ecNumber evidence="15">2.7.7.7</ecNumber>
    </recommendedName>
</protein>
<dbReference type="PROSITE" id="PS50173">
    <property type="entry name" value="UMUC"/>
    <property type="match status" value="1"/>
</dbReference>
<dbReference type="FunFam" id="3.40.1170.60:FF:000001">
    <property type="entry name" value="DNA polymerase IV"/>
    <property type="match status" value="1"/>
</dbReference>
<keyword evidence="9 15" id="KW-0227">DNA damage</keyword>
<dbReference type="Gene3D" id="3.40.1170.60">
    <property type="match status" value="1"/>
</dbReference>
<evidence type="ECO:0000256" key="10">
    <source>
        <dbReference type="ARBA" id="ARBA00022842"/>
    </source>
</evidence>
<dbReference type="InterPro" id="IPR043128">
    <property type="entry name" value="Rev_trsase/Diguanyl_cyclase"/>
</dbReference>
<evidence type="ECO:0000256" key="8">
    <source>
        <dbReference type="ARBA" id="ARBA00022723"/>
    </source>
</evidence>
<dbReference type="GO" id="GO:0005829">
    <property type="term" value="C:cytosol"/>
    <property type="evidence" value="ECO:0007669"/>
    <property type="project" value="TreeGrafter"/>
</dbReference>
<dbReference type="SUPFAM" id="SSF56672">
    <property type="entry name" value="DNA/RNA polymerases"/>
    <property type="match status" value="1"/>
</dbReference>
<comment type="subunit">
    <text evidence="15">Monomer.</text>
</comment>
<comment type="similarity">
    <text evidence="2 15">Belongs to the DNA polymerase type-Y family.</text>
</comment>
<dbReference type="HAMAP" id="MF_01113">
    <property type="entry name" value="DNApol_IV"/>
    <property type="match status" value="1"/>
</dbReference>
<evidence type="ECO:0000256" key="2">
    <source>
        <dbReference type="ARBA" id="ARBA00010945"/>
    </source>
</evidence>
<feature type="active site" evidence="15">
    <location>
        <position position="105"/>
    </location>
</feature>
<proteinExistence type="inferred from homology"/>
<dbReference type="Gene3D" id="3.30.70.270">
    <property type="match status" value="1"/>
</dbReference>
<dbReference type="GO" id="GO:0000287">
    <property type="term" value="F:magnesium ion binding"/>
    <property type="evidence" value="ECO:0007669"/>
    <property type="project" value="UniProtKB-UniRule"/>
</dbReference>
<feature type="domain" description="UmuC" evidence="16">
    <location>
        <begin position="6"/>
        <end position="185"/>
    </location>
</feature>
<keyword evidence="10 15" id="KW-0460">Magnesium</keyword>
<accession>A0AA37SXM3</accession>
<evidence type="ECO:0000256" key="3">
    <source>
        <dbReference type="ARBA" id="ARBA00022457"/>
    </source>
</evidence>
<comment type="caution">
    <text evidence="17">The sequence shown here is derived from an EMBL/GenBank/DDBJ whole genome shotgun (WGS) entry which is preliminary data.</text>
</comment>
<evidence type="ECO:0000313" key="17">
    <source>
        <dbReference type="EMBL" id="GLR19715.1"/>
    </source>
</evidence>
<dbReference type="CDD" id="cd03586">
    <property type="entry name" value="PolY_Pol_IV_kappa"/>
    <property type="match status" value="1"/>
</dbReference>
<comment type="catalytic activity">
    <reaction evidence="14 15">
        <text>DNA(n) + a 2'-deoxyribonucleoside 5'-triphosphate = DNA(n+1) + diphosphate</text>
        <dbReference type="Rhea" id="RHEA:22508"/>
        <dbReference type="Rhea" id="RHEA-COMP:17339"/>
        <dbReference type="Rhea" id="RHEA-COMP:17340"/>
        <dbReference type="ChEBI" id="CHEBI:33019"/>
        <dbReference type="ChEBI" id="CHEBI:61560"/>
        <dbReference type="ChEBI" id="CHEBI:173112"/>
        <dbReference type="EC" id="2.7.7.7"/>
    </reaction>
</comment>
<dbReference type="PANTHER" id="PTHR11076">
    <property type="entry name" value="DNA REPAIR POLYMERASE UMUC / TRANSFERASE FAMILY MEMBER"/>
    <property type="match status" value="1"/>
</dbReference>
<dbReference type="AlphaFoldDB" id="A0AA37SXM3"/>
<keyword evidence="8 15" id="KW-0479">Metal-binding</keyword>
<keyword evidence="18" id="KW-1185">Reference proteome</keyword>
<dbReference type="Pfam" id="PF21999">
    <property type="entry name" value="IMS_HHH_1"/>
    <property type="match status" value="1"/>
</dbReference>
<feature type="site" description="Substrate discrimination" evidence="15">
    <location>
        <position position="15"/>
    </location>
</feature>
<dbReference type="SUPFAM" id="SSF100879">
    <property type="entry name" value="Lesion bypass DNA polymerase (Y-family), little finger domain"/>
    <property type="match status" value="1"/>
</dbReference>
<dbReference type="PANTHER" id="PTHR11076:SF33">
    <property type="entry name" value="DNA POLYMERASE KAPPA"/>
    <property type="match status" value="1"/>
</dbReference>
<gene>
    <name evidence="17" type="primary">dinP</name>
    <name evidence="15" type="synonym">dinB</name>
    <name evidence="17" type="ORF">GCM10007940_43310</name>
</gene>